<feature type="compositionally biased region" description="Basic and acidic residues" evidence="6">
    <location>
        <begin position="12"/>
        <end position="57"/>
    </location>
</feature>
<dbReference type="CDD" id="cd13970">
    <property type="entry name" value="ABC1_ADCK3"/>
    <property type="match status" value="1"/>
</dbReference>
<dbReference type="InterPro" id="IPR051409">
    <property type="entry name" value="Atypical_kinase_ADCK"/>
</dbReference>
<feature type="compositionally biased region" description="Polar residues" evidence="6">
    <location>
        <begin position="1"/>
        <end position="11"/>
    </location>
</feature>
<gene>
    <name evidence="8" type="ORF">OFUS_LOCUS15916</name>
</gene>
<evidence type="ECO:0000256" key="6">
    <source>
        <dbReference type="SAM" id="MobiDB-lite"/>
    </source>
</evidence>
<evidence type="ECO:0000256" key="1">
    <source>
        <dbReference type="ARBA" id="ARBA00004749"/>
    </source>
</evidence>
<dbReference type="OrthoDB" id="201153at2759"/>
<evidence type="ECO:0000256" key="4">
    <source>
        <dbReference type="ARBA" id="ARBA00022741"/>
    </source>
</evidence>
<dbReference type="EMBL" id="CAIIXF020000008">
    <property type="protein sequence ID" value="CAH1790744.1"/>
    <property type="molecule type" value="Genomic_DNA"/>
</dbReference>
<proteinExistence type="inferred from homology"/>
<dbReference type="InterPro" id="IPR011009">
    <property type="entry name" value="Kinase-like_dom_sf"/>
</dbReference>
<keyword evidence="5" id="KW-0067">ATP-binding</keyword>
<dbReference type="GO" id="GO:0016740">
    <property type="term" value="F:transferase activity"/>
    <property type="evidence" value="ECO:0007669"/>
    <property type="project" value="UniProtKB-KW"/>
</dbReference>
<dbReference type="PANTHER" id="PTHR43851:SF3">
    <property type="entry name" value="COENZYME Q8"/>
    <property type="match status" value="1"/>
</dbReference>
<feature type="region of interest" description="Disordered" evidence="6">
    <location>
        <begin position="1"/>
        <end position="105"/>
    </location>
</feature>
<dbReference type="AlphaFoldDB" id="A0A8S4PH38"/>
<sequence length="550" mass="61775">MQDNMMASSQSVKDDVKPDLAENESTLRYETTTKDDSNHIREEMSTDDEQLHTKNDTSMKGSINDQAGRDDAKPIPTPIKPNRNKPIGAKLSQSLSDRARERRVPSSRLGRLMSYGSLAAGLGVGAMAEVARRGMGLSDSSDKIGVLDKNPLLSDANAERIVNTLCRVRGAALKLGQMLSIQDSSMINPDVQRIFERVRQSADFMPKAQLDKAMRTELGNDWRNKFESFDDKPFAAASIGQVHRGTTLDGREVAVKIQYPGVADSINSDINNLMAVLNIWQILPKGLYVEEFIETAKEELSWECDYEREAASSQKFRALVKDDPVFYVPEVISELSSKRVMTSELVSGAPLDSAMSLDQDTKNFIAENLLRLCLQELFVFNYMQTDPNWSNFLYDNATKRICLLDFGSAREYSKENFVDGYLRIIKGAADGKKEEVLEWSKKLGFLTGYESKAMQNAHVDAVMILGEAFSEDIFDFSTQTTTQRIQTIIPVMLKHRLTPPPEETYSLHRKLSGSYLLCTKFSAKIQCKKSLDEIWKNYHFLNLEAAPTSS</sequence>
<dbReference type="Proteomes" id="UP000749559">
    <property type="component" value="Unassembled WGS sequence"/>
</dbReference>
<comment type="pathway">
    <text evidence="1">Cofactor biosynthesis; ubiquinone biosynthesis.</text>
</comment>
<protein>
    <recommendedName>
        <fullName evidence="7">ABC1 atypical kinase-like domain-containing protein</fullName>
    </recommendedName>
</protein>
<keyword evidence="4" id="KW-0547">Nucleotide-binding</keyword>
<dbReference type="Pfam" id="PF03109">
    <property type="entry name" value="ABC1"/>
    <property type="match status" value="1"/>
</dbReference>
<keyword evidence="9" id="KW-1185">Reference proteome</keyword>
<reference evidence="8" key="1">
    <citation type="submission" date="2022-03" db="EMBL/GenBank/DDBJ databases">
        <authorList>
            <person name="Martin C."/>
        </authorList>
    </citation>
    <scope>NUCLEOTIDE SEQUENCE</scope>
</reference>
<evidence type="ECO:0000256" key="5">
    <source>
        <dbReference type="ARBA" id="ARBA00022840"/>
    </source>
</evidence>
<evidence type="ECO:0000259" key="7">
    <source>
        <dbReference type="Pfam" id="PF03109"/>
    </source>
</evidence>
<dbReference type="InterPro" id="IPR034646">
    <property type="entry name" value="ADCK3_dom"/>
</dbReference>
<feature type="domain" description="ABC1 atypical kinase-like" evidence="7">
    <location>
        <begin position="198"/>
        <end position="438"/>
    </location>
</feature>
<name>A0A8S4PH38_OWEFU</name>
<dbReference type="GO" id="GO:0006744">
    <property type="term" value="P:ubiquinone biosynthetic process"/>
    <property type="evidence" value="ECO:0007669"/>
    <property type="project" value="TreeGrafter"/>
</dbReference>
<evidence type="ECO:0000313" key="9">
    <source>
        <dbReference type="Proteomes" id="UP000749559"/>
    </source>
</evidence>
<organism evidence="8 9">
    <name type="scientific">Owenia fusiformis</name>
    <name type="common">Polychaete worm</name>
    <dbReference type="NCBI Taxonomy" id="6347"/>
    <lineage>
        <taxon>Eukaryota</taxon>
        <taxon>Metazoa</taxon>
        <taxon>Spiralia</taxon>
        <taxon>Lophotrochozoa</taxon>
        <taxon>Annelida</taxon>
        <taxon>Polychaeta</taxon>
        <taxon>Sedentaria</taxon>
        <taxon>Canalipalpata</taxon>
        <taxon>Sabellida</taxon>
        <taxon>Oweniida</taxon>
        <taxon>Oweniidae</taxon>
        <taxon>Owenia</taxon>
    </lineage>
</organism>
<comment type="similarity">
    <text evidence="2">Belongs to the protein kinase superfamily. ADCK protein kinase family.</text>
</comment>
<dbReference type="PANTHER" id="PTHR43851">
    <property type="match status" value="1"/>
</dbReference>
<evidence type="ECO:0000256" key="3">
    <source>
        <dbReference type="ARBA" id="ARBA00022679"/>
    </source>
</evidence>
<dbReference type="SUPFAM" id="SSF56112">
    <property type="entry name" value="Protein kinase-like (PK-like)"/>
    <property type="match status" value="1"/>
</dbReference>
<dbReference type="InterPro" id="IPR004147">
    <property type="entry name" value="ABC1_dom"/>
</dbReference>
<keyword evidence="3" id="KW-0808">Transferase</keyword>
<evidence type="ECO:0000313" key="8">
    <source>
        <dbReference type="EMBL" id="CAH1790744.1"/>
    </source>
</evidence>
<evidence type="ECO:0000256" key="2">
    <source>
        <dbReference type="ARBA" id="ARBA00009670"/>
    </source>
</evidence>
<dbReference type="GO" id="GO:0005524">
    <property type="term" value="F:ATP binding"/>
    <property type="evidence" value="ECO:0007669"/>
    <property type="project" value="UniProtKB-KW"/>
</dbReference>
<comment type="caution">
    <text evidence="8">The sequence shown here is derived from an EMBL/GenBank/DDBJ whole genome shotgun (WGS) entry which is preliminary data.</text>
</comment>
<accession>A0A8S4PH38</accession>